<evidence type="ECO:0000313" key="4">
    <source>
        <dbReference type="EMBL" id="KAJ3498861.1"/>
    </source>
</evidence>
<protein>
    <recommendedName>
        <fullName evidence="3">WSC domain-containing protein</fullName>
    </recommendedName>
</protein>
<feature type="signal peptide" evidence="2">
    <location>
        <begin position="1"/>
        <end position="21"/>
    </location>
</feature>
<sequence>MGLAMFFRLALAASSAMLVSCRPSIPDAHSPQLLKRQDVPPPKPNGPILGWTYVGCFTDIASSRTLVGDVILEHNLTPATCTQFCQGTAVEPKGFNFAGLEFTSECYCDFNIQGTATQVEDAECDFPCAGDDTLNCGGFGRVSVFTNGGLPPTNEATVGSWSFEGCHTDAVDGNGRTLLERFDIPTGVTVESCTAQCAATGFNITGLEFGQECWCGSSFLFPNTTAPLGDCSMACKADHTEFCGASSRLSVYVNSPPIVNTTSVDLPPVATSTLDTTTAASLTLVESTDAPTTTADISATALPTAAEPTIITEGKAL</sequence>
<dbReference type="PROSITE" id="PS51212">
    <property type="entry name" value="WSC"/>
    <property type="match status" value="2"/>
</dbReference>
<dbReference type="PANTHER" id="PTHR45964">
    <property type="entry name" value="WSCD FAMILY MEMBER CG9164"/>
    <property type="match status" value="1"/>
</dbReference>
<name>A0A9W8MP67_9AGAR</name>
<feature type="domain" description="WSC" evidence="3">
    <location>
        <begin position="160"/>
        <end position="255"/>
    </location>
</feature>
<dbReference type="PANTHER" id="PTHR45964:SF5">
    <property type="entry name" value="WSCD FAMILY MEMBER CG9164"/>
    <property type="match status" value="1"/>
</dbReference>
<dbReference type="EMBL" id="JANKHO010001774">
    <property type="protein sequence ID" value="KAJ3498861.1"/>
    <property type="molecule type" value="Genomic_DNA"/>
</dbReference>
<keyword evidence="5" id="KW-1185">Reference proteome</keyword>
<dbReference type="OrthoDB" id="5985073at2759"/>
<dbReference type="InterPro" id="IPR051589">
    <property type="entry name" value="Sialate-O-sulfotransferase"/>
</dbReference>
<keyword evidence="2" id="KW-0732">Signal</keyword>
<dbReference type="AlphaFoldDB" id="A0A9W8MP67"/>
<organism evidence="4 5">
    <name type="scientific">Agrocybe chaxingu</name>
    <dbReference type="NCBI Taxonomy" id="84603"/>
    <lineage>
        <taxon>Eukaryota</taxon>
        <taxon>Fungi</taxon>
        <taxon>Dikarya</taxon>
        <taxon>Basidiomycota</taxon>
        <taxon>Agaricomycotina</taxon>
        <taxon>Agaricomycetes</taxon>
        <taxon>Agaricomycetidae</taxon>
        <taxon>Agaricales</taxon>
        <taxon>Agaricineae</taxon>
        <taxon>Strophariaceae</taxon>
        <taxon>Agrocybe</taxon>
    </lineage>
</organism>
<dbReference type="Pfam" id="PF01822">
    <property type="entry name" value="WSC"/>
    <property type="match status" value="2"/>
</dbReference>
<dbReference type="SMART" id="SM00321">
    <property type="entry name" value="WSC"/>
    <property type="match status" value="2"/>
</dbReference>
<evidence type="ECO:0000259" key="3">
    <source>
        <dbReference type="PROSITE" id="PS51212"/>
    </source>
</evidence>
<dbReference type="Proteomes" id="UP001148786">
    <property type="component" value="Unassembled WGS sequence"/>
</dbReference>
<proteinExistence type="predicted"/>
<reference evidence="4" key="1">
    <citation type="submission" date="2022-07" db="EMBL/GenBank/DDBJ databases">
        <title>Genome Sequence of Agrocybe chaxingu.</title>
        <authorList>
            <person name="Buettner E."/>
        </authorList>
    </citation>
    <scope>NUCLEOTIDE SEQUENCE</scope>
    <source>
        <strain evidence="4">MP-N11</strain>
    </source>
</reference>
<accession>A0A9W8MP67</accession>
<feature type="domain" description="WSC" evidence="3">
    <location>
        <begin position="50"/>
        <end position="148"/>
    </location>
</feature>
<keyword evidence="1" id="KW-0677">Repeat</keyword>
<comment type="caution">
    <text evidence="4">The sequence shown here is derived from an EMBL/GenBank/DDBJ whole genome shotgun (WGS) entry which is preliminary data.</text>
</comment>
<evidence type="ECO:0000313" key="5">
    <source>
        <dbReference type="Proteomes" id="UP001148786"/>
    </source>
</evidence>
<evidence type="ECO:0000256" key="2">
    <source>
        <dbReference type="SAM" id="SignalP"/>
    </source>
</evidence>
<feature type="chain" id="PRO_5040830944" description="WSC domain-containing protein" evidence="2">
    <location>
        <begin position="22"/>
        <end position="317"/>
    </location>
</feature>
<evidence type="ECO:0000256" key="1">
    <source>
        <dbReference type="ARBA" id="ARBA00022737"/>
    </source>
</evidence>
<gene>
    <name evidence="4" type="ORF">NLJ89_g10167</name>
</gene>
<dbReference type="InterPro" id="IPR002889">
    <property type="entry name" value="WSC_carb-bd"/>
</dbReference>